<comment type="caution">
    <text evidence="9">The sequence shown here is derived from an EMBL/GenBank/DDBJ whole genome shotgun (WGS) entry which is preliminary data.</text>
</comment>
<feature type="transmembrane region" description="Helical" evidence="7">
    <location>
        <begin position="62"/>
        <end position="82"/>
    </location>
</feature>
<evidence type="ECO:0000313" key="10">
    <source>
        <dbReference type="Proteomes" id="UP000192596"/>
    </source>
</evidence>
<dbReference type="PANTHER" id="PTHR40021:SF1">
    <property type="entry name" value="DEFECT AT LOW TEMPERATURE PROTEIN 1"/>
    <property type="match status" value="1"/>
</dbReference>
<dbReference type="InParanoid" id="A0A1V8TIN0"/>
<evidence type="ECO:0000256" key="4">
    <source>
        <dbReference type="ARBA" id="ARBA00022692"/>
    </source>
</evidence>
<evidence type="ECO:0000313" key="9">
    <source>
        <dbReference type="EMBL" id="OQO11216.1"/>
    </source>
</evidence>
<sequence>MLLRRLTTLSHRRPGHLLPFRIPFFRIFYSTTYTALWILTLLILAITPASILYTAISAAAYQYVFMTGGVYVLTALVAVFIYSSRLYTNRSVIAGVGKAYIPVEEGEVSKSVGKLVREQGERSCVIAWESRPRDVVGEVDRAEKEGLLPDGEVGDWTVGRVLSVDPVKPHWGAIEHAGWSAPTLAAKGRQGGLQFETVIKELPNLIEAQAVSLAPLVVDEQGNSMPEPAVVEVLMRHPKMAVREYLTQLSYLGLVNPPAICSDFLSRYERARFSGKPATELEFEDLMTTFALLLEGMVELPAAIIEEIRLQTSERIDDQSSMHNTSSSDASGSVRHFATPEPPRSASSIESPVTARTRWSRVPTPYLQSEAADSQSTLGSVIVRSPPVQHQASVTDFSDAGSVLHHEVG</sequence>
<evidence type="ECO:0000256" key="5">
    <source>
        <dbReference type="ARBA" id="ARBA00022989"/>
    </source>
</evidence>
<feature type="region of interest" description="Disordered" evidence="8">
    <location>
        <begin position="315"/>
        <end position="356"/>
    </location>
</feature>
<keyword evidence="4 7" id="KW-0812">Transmembrane</keyword>
<dbReference type="Proteomes" id="UP000192596">
    <property type="component" value="Unassembled WGS sequence"/>
</dbReference>
<dbReference type="STRING" id="1507870.A0A1V8TIN0"/>
<organism evidence="9 10">
    <name type="scientific">Cryoendolithus antarcticus</name>
    <dbReference type="NCBI Taxonomy" id="1507870"/>
    <lineage>
        <taxon>Eukaryota</taxon>
        <taxon>Fungi</taxon>
        <taxon>Dikarya</taxon>
        <taxon>Ascomycota</taxon>
        <taxon>Pezizomycotina</taxon>
        <taxon>Dothideomycetes</taxon>
        <taxon>Dothideomycetidae</taxon>
        <taxon>Cladosporiales</taxon>
        <taxon>Cladosporiaceae</taxon>
        <taxon>Cryoendolithus</taxon>
    </lineage>
</organism>
<dbReference type="EMBL" id="NAJO01000007">
    <property type="protein sequence ID" value="OQO11216.1"/>
    <property type="molecule type" value="Genomic_DNA"/>
</dbReference>
<dbReference type="OrthoDB" id="4096362at2759"/>
<keyword evidence="6 7" id="KW-0472">Membrane</keyword>
<evidence type="ECO:0000256" key="8">
    <source>
        <dbReference type="SAM" id="MobiDB-lite"/>
    </source>
</evidence>
<reference evidence="10" key="1">
    <citation type="submission" date="2017-03" db="EMBL/GenBank/DDBJ databases">
        <title>Genomes of endolithic fungi from Antarctica.</title>
        <authorList>
            <person name="Coleine C."/>
            <person name="Masonjones S."/>
            <person name="Stajich J.E."/>
        </authorList>
    </citation>
    <scope>NUCLEOTIDE SEQUENCE [LARGE SCALE GENOMIC DNA]</scope>
    <source>
        <strain evidence="10">CCFEE 5527</strain>
    </source>
</reference>
<name>A0A1V8TIN0_9PEZI</name>
<evidence type="ECO:0000256" key="2">
    <source>
        <dbReference type="ARBA" id="ARBA00005550"/>
    </source>
</evidence>
<feature type="transmembrane region" description="Helical" evidence="7">
    <location>
        <begin position="35"/>
        <end position="56"/>
    </location>
</feature>
<accession>A0A1V8TIN0</accession>
<feature type="compositionally biased region" description="Polar residues" evidence="8">
    <location>
        <begin position="321"/>
        <end position="331"/>
    </location>
</feature>
<evidence type="ECO:0000256" key="1">
    <source>
        <dbReference type="ARBA" id="ARBA00002489"/>
    </source>
</evidence>
<protein>
    <recommendedName>
        <fullName evidence="3 7">Defect at low temperature protein 1</fullName>
    </recommendedName>
</protein>
<comment type="subcellular location">
    <subcellularLocation>
        <location evidence="7">Membrane</location>
        <topology evidence="7">Multi-pass membrane protein</topology>
    </subcellularLocation>
</comment>
<proteinExistence type="inferred from homology"/>
<evidence type="ECO:0000256" key="6">
    <source>
        <dbReference type="ARBA" id="ARBA00023136"/>
    </source>
</evidence>
<dbReference type="InterPro" id="IPR038869">
    <property type="entry name" value="DLT1"/>
</dbReference>
<dbReference type="AlphaFoldDB" id="A0A1V8TIN0"/>
<comment type="function">
    <text evidence="1 7">Required for growth under high-pressure and low-temperature conditions.</text>
</comment>
<dbReference type="GO" id="GO:0016020">
    <property type="term" value="C:membrane"/>
    <property type="evidence" value="ECO:0007669"/>
    <property type="project" value="UniProtKB-SubCell"/>
</dbReference>
<gene>
    <name evidence="7" type="primary">DLT1</name>
    <name evidence="9" type="ORF">B0A48_05472</name>
</gene>
<dbReference type="PANTHER" id="PTHR40021">
    <property type="entry name" value="DEFECT AT LOW TEMPERATURE PROTEIN 1"/>
    <property type="match status" value="1"/>
</dbReference>
<evidence type="ECO:0000256" key="3">
    <source>
        <dbReference type="ARBA" id="ARBA00021353"/>
    </source>
</evidence>
<evidence type="ECO:0000256" key="7">
    <source>
        <dbReference type="RuleBase" id="RU367100"/>
    </source>
</evidence>
<comment type="similarity">
    <text evidence="2 7">Belongs to the DLT1 family.</text>
</comment>
<keyword evidence="5 7" id="KW-1133">Transmembrane helix</keyword>
<keyword evidence="10" id="KW-1185">Reference proteome</keyword>
<feature type="region of interest" description="Disordered" evidence="8">
    <location>
        <begin position="389"/>
        <end position="409"/>
    </location>
</feature>